<dbReference type="GO" id="GO:0005737">
    <property type="term" value="C:cytoplasm"/>
    <property type="evidence" value="ECO:0007669"/>
    <property type="project" value="TreeGrafter"/>
</dbReference>
<gene>
    <name evidence="2" type="ORF">D8Y22_16655</name>
</gene>
<dbReference type="GO" id="GO:0004029">
    <property type="term" value="F:aldehyde dehydrogenase (NAD+) activity"/>
    <property type="evidence" value="ECO:0007669"/>
    <property type="project" value="TreeGrafter"/>
</dbReference>
<dbReference type="PANTHER" id="PTHR48079:SF6">
    <property type="entry name" value="NAD(P)-BINDING DOMAIN-CONTAINING PROTEIN-RELATED"/>
    <property type="match status" value="1"/>
</dbReference>
<dbReference type="AlphaFoldDB" id="A0A4S3THS2"/>
<dbReference type="SUPFAM" id="SSF51735">
    <property type="entry name" value="NAD(P)-binding Rossmann-fold domains"/>
    <property type="match status" value="1"/>
</dbReference>
<dbReference type="InterPro" id="IPR051783">
    <property type="entry name" value="NAD(P)-dependent_oxidoreduct"/>
</dbReference>
<protein>
    <submittedName>
        <fullName evidence="2">NAD-dependent epimerase/dehydratase family protein</fullName>
    </submittedName>
</protein>
<feature type="domain" description="NAD(P)-binding" evidence="1">
    <location>
        <begin position="7"/>
        <end position="176"/>
    </location>
</feature>
<dbReference type="EMBL" id="RBZW01000058">
    <property type="protein sequence ID" value="THE63466.1"/>
    <property type="molecule type" value="Genomic_DNA"/>
</dbReference>
<sequence>MDVFVAGSTGVLGRRIVAQLTDRGHDVVGLVRDDGGAALVRDRGATPRQGDVLDRSSLVDAVDDTDVVVHAATAIPTGSKPSKSDWERNDRIRTTGTRTLLETAQQADADRFLMQSVVWVARQPDGSAFDERSTPTPDRTTRSALEAERLLERRAADSGLDTVTLRGGWFYAHDSAHTRRFGRDLLAGRMPIVGGGLLGRSDATLSTIHVDDAAAAFVAAAEGDATGLYHVVDDEPVTLAAFLRTFADCLEAASPRRLPGWLARAFVGRDTVRLLTNSMPTTNDRVRETFDWEPAVPTYEQGLERVTERWLEDGRIRETTDGYEWVGEA</sequence>
<dbReference type="Gene3D" id="3.40.50.720">
    <property type="entry name" value="NAD(P)-binding Rossmann-like Domain"/>
    <property type="match status" value="1"/>
</dbReference>
<evidence type="ECO:0000313" key="3">
    <source>
        <dbReference type="Proteomes" id="UP000318864"/>
    </source>
</evidence>
<evidence type="ECO:0000259" key="1">
    <source>
        <dbReference type="Pfam" id="PF13460"/>
    </source>
</evidence>
<evidence type="ECO:0000313" key="2">
    <source>
        <dbReference type="EMBL" id="THE63466.1"/>
    </source>
</evidence>
<dbReference type="RefSeq" id="WP_141465807.1">
    <property type="nucleotide sequence ID" value="NZ_RBZW01000058.1"/>
</dbReference>
<organism evidence="2 3">
    <name type="scientific">Salinadaptatus halalkaliphilus</name>
    <dbReference type="NCBI Taxonomy" id="2419781"/>
    <lineage>
        <taxon>Archaea</taxon>
        <taxon>Methanobacteriati</taxon>
        <taxon>Methanobacteriota</taxon>
        <taxon>Stenosarchaea group</taxon>
        <taxon>Halobacteria</taxon>
        <taxon>Halobacteriales</taxon>
        <taxon>Natrialbaceae</taxon>
        <taxon>Salinadaptatus</taxon>
    </lineage>
</organism>
<dbReference type="PANTHER" id="PTHR48079">
    <property type="entry name" value="PROTEIN YEEZ"/>
    <property type="match status" value="1"/>
</dbReference>
<dbReference type="InterPro" id="IPR016040">
    <property type="entry name" value="NAD(P)-bd_dom"/>
</dbReference>
<keyword evidence="3" id="KW-1185">Reference proteome</keyword>
<dbReference type="OrthoDB" id="206077at2157"/>
<reference evidence="2 3" key="1">
    <citation type="submission" date="2018-10" db="EMBL/GenBank/DDBJ databases">
        <title>Natronolimnobius sp. XQ-INN 246 isolated from Inner Mongolia Autonomous Region of China.</title>
        <authorList>
            <person name="Xue Q."/>
        </authorList>
    </citation>
    <scope>NUCLEOTIDE SEQUENCE [LARGE SCALE GENOMIC DNA]</scope>
    <source>
        <strain evidence="2 3">XQ-INN 246</strain>
    </source>
</reference>
<dbReference type="InterPro" id="IPR036291">
    <property type="entry name" value="NAD(P)-bd_dom_sf"/>
</dbReference>
<proteinExistence type="predicted"/>
<name>A0A4S3THS2_9EURY</name>
<comment type="caution">
    <text evidence="2">The sequence shown here is derived from an EMBL/GenBank/DDBJ whole genome shotgun (WGS) entry which is preliminary data.</text>
</comment>
<dbReference type="Proteomes" id="UP000318864">
    <property type="component" value="Unassembled WGS sequence"/>
</dbReference>
<accession>A0A4S3THS2</accession>
<dbReference type="Pfam" id="PF13460">
    <property type="entry name" value="NAD_binding_10"/>
    <property type="match status" value="1"/>
</dbReference>